<dbReference type="InterPro" id="IPR001568">
    <property type="entry name" value="RNase_T2-like"/>
</dbReference>
<dbReference type="GO" id="GO:0006401">
    <property type="term" value="P:RNA catabolic process"/>
    <property type="evidence" value="ECO:0007669"/>
    <property type="project" value="TreeGrafter"/>
</dbReference>
<protein>
    <submittedName>
        <fullName evidence="4">Uncharacterized protein</fullName>
    </submittedName>
</protein>
<dbReference type="Proteomes" id="UP000825729">
    <property type="component" value="Unassembled WGS sequence"/>
</dbReference>
<dbReference type="AlphaFoldDB" id="A0AAV7FHI8"/>
<keyword evidence="5" id="KW-1185">Reference proteome</keyword>
<dbReference type="EMBL" id="JAINDJ010000002">
    <property type="protein sequence ID" value="KAG9459348.1"/>
    <property type="molecule type" value="Genomic_DNA"/>
</dbReference>
<evidence type="ECO:0000256" key="2">
    <source>
        <dbReference type="RuleBase" id="RU004328"/>
    </source>
</evidence>
<sequence>MATHSGLALFVIALACCASLVPAVDYFRLVLLWPGGFCATNAQGQCCKPQTGYPRVDFLVNRLIPYTGSSPSSSCSNVPFNINEVQSNLTDLYNYWPSIRCPSNNGRRLWESVWQQDGRCSGLSIREFFLRALAIRSKANVIDVLDWKGILPSNYTTYALSEVERAINEVFGVTAYIDCGSTTGNRVQGLHLCVDSAVSNVIACPTRPVSNCASRVYFDPFMPDLLQERYSYTSFLDSE</sequence>
<dbReference type="GO" id="GO:0033897">
    <property type="term" value="F:ribonuclease T2 activity"/>
    <property type="evidence" value="ECO:0007669"/>
    <property type="project" value="InterPro"/>
</dbReference>
<accession>A0AAV7FHI8</accession>
<dbReference type="InterPro" id="IPR036430">
    <property type="entry name" value="RNase_T2-like_sf"/>
</dbReference>
<organism evidence="4 5">
    <name type="scientific">Aristolochia fimbriata</name>
    <name type="common">White veined hardy Dutchman's pipe vine</name>
    <dbReference type="NCBI Taxonomy" id="158543"/>
    <lineage>
        <taxon>Eukaryota</taxon>
        <taxon>Viridiplantae</taxon>
        <taxon>Streptophyta</taxon>
        <taxon>Embryophyta</taxon>
        <taxon>Tracheophyta</taxon>
        <taxon>Spermatophyta</taxon>
        <taxon>Magnoliopsida</taxon>
        <taxon>Magnoliidae</taxon>
        <taxon>Piperales</taxon>
        <taxon>Aristolochiaceae</taxon>
        <taxon>Aristolochia</taxon>
    </lineage>
</organism>
<evidence type="ECO:0000313" key="4">
    <source>
        <dbReference type="EMBL" id="KAG9459348.1"/>
    </source>
</evidence>
<evidence type="ECO:0000256" key="3">
    <source>
        <dbReference type="SAM" id="SignalP"/>
    </source>
</evidence>
<evidence type="ECO:0000256" key="1">
    <source>
        <dbReference type="ARBA" id="ARBA00007469"/>
    </source>
</evidence>
<comment type="similarity">
    <text evidence="1 2">Belongs to the RNase T2 family.</text>
</comment>
<dbReference type="GO" id="GO:0005576">
    <property type="term" value="C:extracellular region"/>
    <property type="evidence" value="ECO:0007669"/>
    <property type="project" value="TreeGrafter"/>
</dbReference>
<dbReference type="Pfam" id="PF00445">
    <property type="entry name" value="Ribonuclease_T2"/>
    <property type="match status" value="1"/>
</dbReference>
<comment type="caution">
    <text evidence="4">The sequence shown here is derived from an EMBL/GenBank/DDBJ whole genome shotgun (WGS) entry which is preliminary data.</text>
</comment>
<dbReference type="SUPFAM" id="SSF55895">
    <property type="entry name" value="Ribonuclease Rh-like"/>
    <property type="match status" value="1"/>
</dbReference>
<reference evidence="4 5" key="1">
    <citation type="submission" date="2021-07" db="EMBL/GenBank/DDBJ databases">
        <title>The Aristolochia fimbriata genome: insights into angiosperm evolution, floral development and chemical biosynthesis.</title>
        <authorList>
            <person name="Jiao Y."/>
        </authorList>
    </citation>
    <scope>NUCLEOTIDE SEQUENCE [LARGE SCALE GENOMIC DNA]</scope>
    <source>
        <strain evidence="4">IBCAS-2021</strain>
        <tissue evidence="4">Leaf</tissue>
    </source>
</reference>
<dbReference type="PANTHER" id="PTHR11240">
    <property type="entry name" value="RIBONUCLEASE T2"/>
    <property type="match status" value="1"/>
</dbReference>
<dbReference type="GO" id="GO:0003723">
    <property type="term" value="F:RNA binding"/>
    <property type="evidence" value="ECO:0007669"/>
    <property type="project" value="InterPro"/>
</dbReference>
<proteinExistence type="inferred from homology"/>
<feature type="signal peptide" evidence="3">
    <location>
        <begin position="1"/>
        <end position="23"/>
    </location>
</feature>
<dbReference type="PANTHER" id="PTHR11240:SF57">
    <property type="entry name" value="OS09G0538000 PROTEIN"/>
    <property type="match status" value="1"/>
</dbReference>
<gene>
    <name evidence="4" type="ORF">H6P81_003856</name>
</gene>
<name>A0AAV7FHI8_ARIFI</name>
<dbReference type="Gene3D" id="3.90.730.10">
    <property type="entry name" value="Ribonuclease T2-like"/>
    <property type="match status" value="1"/>
</dbReference>
<feature type="chain" id="PRO_5043507527" evidence="3">
    <location>
        <begin position="24"/>
        <end position="239"/>
    </location>
</feature>
<evidence type="ECO:0000313" key="5">
    <source>
        <dbReference type="Proteomes" id="UP000825729"/>
    </source>
</evidence>
<keyword evidence="3" id="KW-0732">Signal</keyword>